<protein>
    <submittedName>
        <fullName evidence="1">Nucleotidyltransferase</fullName>
    </submittedName>
</protein>
<comment type="caution">
    <text evidence="1">The sequence shown here is derived from an EMBL/GenBank/DDBJ whole genome shotgun (WGS) entry which is preliminary data.</text>
</comment>
<dbReference type="Pfam" id="PF08780">
    <property type="entry name" value="NTase_sub_bind"/>
    <property type="match status" value="1"/>
</dbReference>
<name>A0A2W4QIR2_9GAMM</name>
<proteinExistence type="predicted"/>
<reference evidence="1 2" key="1">
    <citation type="journal article" date="2018" name="Aquat. Microb. Ecol.">
        <title>Gammaproteobacterial methanotrophs dominate.</title>
        <authorList>
            <person name="Rissanen A.J."/>
            <person name="Saarenheimo J."/>
            <person name="Tiirola M."/>
            <person name="Peura S."/>
            <person name="Aalto S.L."/>
            <person name="Karvinen A."/>
            <person name="Nykanen H."/>
        </authorList>
    </citation>
    <scope>NUCLEOTIDE SEQUENCE [LARGE SCALE GENOMIC DNA]</scope>
    <source>
        <strain evidence="1">AMbin10</strain>
    </source>
</reference>
<sequence length="143" mass="16869">MSDEDIRWQQRFDNYQKALVQLEDAVVLTRNRQLSNLEKQGLIQAFEFTYELAWNTLKDYCVYQGIQNIVGSRDTIREAFNRDLIDDGEAWMAMLIDRNRTSHAYDQDIAEEIYSKIISKHFDLFLALKKKMNSLLVAHDNTD</sequence>
<keyword evidence="1" id="KW-0808">Transferase</keyword>
<dbReference type="Proteomes" id="UP000249396">
    <property type="component" value="Unassembled WGS sequence"/>
</dbReference>
<accession>A0A2W4QIR2</accession>
<gene>
    <name evidence="1" type="ORF">DM484_25160</name>
</gene>
<dbReference type="InterPro" id="IPR010235">
    <property type="entry name" value="HepT"/>
</dbReference>
<organism evidence="1 2">
    <name type="scientific">Candidatus Methylumidiphilus alinenensis</name>
    <dbReference type="NCBI Taxonomy" id="2202197"/>
    <lineage>
        <taxon>Bacteria</taxon>
        <taxon>Pseudomonadati</taxon>
        <taxon>Pseudomonadota</taxon>
        <taxon>Gammaproteobacteria</taxon>
        <taxon>Methylococcales</taxon>
        <taxon>Candidatus Methylumidiphilus</taxon>
    </lineage>
</organism>
<dbReference type="EMBL" id="QJPH01000503">
    <property type="protein sequence ID" value="PZN71982.1"/>
    <property type="molecule type" value="Genomic_DNA"/>
</dbReference>
<evidence type="ECO:0000313" key="1">
    <source>
        <dbReference type="EMBL" id="PZN71982.1"/>
    </source>
</evidence>
<dbReference type="Gene3D" id="1.20.120.330">
    <property type="entry name" value="Nucleotidyltransferases domain 2"/>
    <property type="match status" value="1"/>
</dbReference>
<evidence type="ECO:0000313" key="2">
    <source>
        <dbReference type="Proteomes" id="UP000249396"/>
    </source>
</evidence>
<dbReference type="GO" id="GO:0016740">
    <property type="term" value="F:transferase activity"/>
    <property type="evidence" value="ECO:0007669"/>
    <property type="project" value="UniProtKB-KW"/>
</dbReference>
<dbReference type="NCBIfam" id="TIGR01987">
    <property type="entry name" value="HI0074"/>
    <property type="match status" value="1"/>
</dbReference>
<dbReference type="AlphaFoldDB" id="A0A2W4QIR2"/>
<dbReference type="SUPFAM" id="SSF81593">
    <property type="entry name" value="Nucleotidyltransferase substrate binding subunit/domain"/>
    <property type="match status" value="1"/>
</dbReference>